<dbReference type="EMBL" id="CAJPIN010069273">
    <property type="protein sequence ID" value="CAG2067451.1"/>
    <property type="molecule type" value="Genomic_DNA"/>
</dbReference>
<reference evidence="2" key="1">
    <citation type="submission" date="2021-03" db="EMBL/GenBank/DDBJ databases">
        <authorList>
            <person name="Tran Van P."/>
        </authorList>
    </citation>
    <scope>NUCLEOTIDE SEQUENCE</scope>
</reference>
<keyword evidence="1" id="KW-1133">Transmembrane helix</keyword>
<organism evidence="2 3">
    <name type="scientific">Timema podura</name>
    <name type="common">Walking stick</name>
    <dbReference type="NCBI Taxonomy" id="61482"/>
    <lineage>
        <taxon>Eukaryota</taxon>
        <taxon>Metazoa</taxon>
        <taxon>Ecdysozoa</taxon>
        <taxon>Arthropoda</taxon>
        <taxon>Hexapoda</taxon>
        <taxon>Insecta</taxon>
        <taxon>Pterygota</taxon>
        <taxon>Neoptera</taxon>
        <taxon>Polyneoptera</taxon>
        <taxon>Phasmatodea</taxon>
        <taxon>Timematodea</taxon>
        <taxon>Timematoidea</taxon>
        <taxon>Timematidae</taxon>
        <taxon>Timema</taxon>
    </lineage>
</organism>
<keyword evidence="3" id="KW-1185">Reference proteome</keyword>
<keyword evidence="1" id="KW-0472">Membrane</keyword>
<comment type="caution">
    <text evidence="2">The sequence shown here is derived from an EMBL/GenBank/DDBJ whole genome shotgun (WGS) entry which is preliminary data.</text>
</comment>
<feature type="transmembrane region" description="Helical" evidence="1">
    <location>
        <begin position="6"/>
        <end position="25"/>
    </location>
</feature>
<name>A0ABN7PI56_TIMPD</name>
<protein>
    <submittedName>
        <fullName evidence="2">Uncharacterized protein</fullName>
    </submittedName>
</protein>
<keyword evidence="1" id="KW-0812">Transmembrane</keyword>
<proteinExistence type="predicted"/>
<evidence type="ECO:0000256" key="1">
    <source>
        <dbReference type="SAM" id="Phobius"/>
    </source>
</evidence>
<dbReference type="Proteomes" id="UP001153148">
    <property type="component" value="Unassembled WGS sequence"/>
</dbReference>
<evidence type="ECO:0000313" key="2">
    <source>
        <dbReference type="EMBL" id="CAG2067451.1"/>
    </source>
</evidence>
<accession>A0ABN7PI56</accession>
<evidence type="ECO:0000313" key="3">
    <source>
        <dbReference type="Proteomes" id="UP001153148"/>
    </source>
</evidence>
<sequence length="58" mass="6704">MRNKYVFAFIMLNSLFVLAIFLLQLNQDQMHISWPLGAKSYISFNSTSNEACTHFTLS</sequence>
<feature type="non-terminal residue" evidence="2">
    <location>
        <position position="58"/>
    </location>
</feature>
<gene>
    <name evidence="2" type="ORF">TPAB3V08_LOCUS14394</name>
</gene>